<dbReference type="PANTHER" id="PTHR46646:SF1">
    <property type="entry name" value="TOM1-LIKE PROTEIN 1"/>
    <property type="match status" value="1"/>
</dbReference>
<dbReference type="RefSeq" id="XP_008607145.1">
    <property type="nucleotide sequence ID" value="XM_008608923.1"/>
</dbReference>
<dbReference type="VEuPathDB" id="FungiDB:SDRG_03292"/>
<dbReference type="Proteomes" id="UP000030762">
    <property type="component" value="Unassembled WGS sequence"/>
</dbReference>
<dbReference type="Pfam" id="PF00790">
    <property type="entry name" value="VHS"/>
    <property type="match status" value="1"/>
</dbReference>
<dbReference type="GO" id="GO:0043328">
    <property type="term" value="P:protein transport to vacuole involved in ubiquitin-dependent protein catabolic process via the multivesicular body sorting pathway"/>
    <property type="evidence" value="ECO:0007669"/>
    <property type="project" value="InterPro"/>
</dbReference>
<dbReference type="SMART" id="SM00288">
    <property type="entry name" value="VHS"/>
    <property type="match status" value="1"/>
</dbReference>
<dbReference type="Gene3D" id="1.25.40.90">
    <property type="match status" value="1"/>
</dbReference>
<accession>T0QLZ6</accession>
<evidence type="ECO:0000313" key="3">
    <source>
        <dbReference type="Proteomes" id="UP000030762"/>
    </source>
</evidence>
<dbReference type="OMA" id="GYLPVFH"/>
<organism evidence="2 3">
    <name type="scientific">Saprolegnia diclina (strain VS20)</name>
    <dbReference type="NCBI Taxonomy" id="1156394"/>
    <lineage>
        <taxon>Eukaryota</taxon>
        <taxon>Sar</taxon>
        <taxon>Stramenopiles</taxon>
        <taxon>Oomycota</taxon>
        <taxon>Saprolegniomycetes</taxon>
        <taxon>Saprolegniales</taxon>
        <taxon>Saprolegniaceae</taxon>
        <taxon>Saprolegnia</taxon>
    </lineage>
</organism>
<dbReference type="InterPro" id="IPR008942">
    <property type="entry name" value="ENTH_VHS"/>
</dbReference>
<proteinExistence type="predicted"/>
<name>T0QLZ6_SAPDV</name>
<dbReference type="InterPro" id="IPR044836">
    <property type="entry name" value="TOL_plant"/>
</dbReference>
<dbReference type="GeneID" id="19944019"/>
<dbReference type="EMBL" id="JH767139">
    <property type="protein sequence ID" value="EQC39084.1"/>
    <property type="molecule type" value="Genomic_DNA"/>
</dbReference>
<dbReference type="InParanoid" id="T0QLZ6"/>
<feature type="domain" description="VHS" evidence="1">
    <location>
        <begin position="16"/>
        <end position="142"/>
    </location>
</feature>
<dbReference type="GO" id="GO:0043130">
    <property type="term" value="F:ubiquitin binding"/>
    <property type="evidence" value="ECO:0007669"/>
    <property type="project" value="InterPro"/>
</dbReference>
<dbReference type="CDD" id="cd03561">
    <property type="entry name" value="VHS"/>
    <property type="match status" value="1"/>
</dbReference>
<dbReference type="AlphaFoldDB" id="T0QLZ6"/>
<dbReference type="SUPFAM" id="SSF48464">
    <property type="entry name" value="ENTH/VHS domain"/>
    <property type="match status" value="1"/>
</dbReference>
<sequence length="286" mass="31336">MDDRPSDDVCALLSMVCAGDATNPDWGVILELCDVVGANATDAEATSRAIQRLLSRRESEDQVSLALVTTETIMKNCPSFVELVASRLFLQEIVALVDGDGRYPDASARALRMLQEWSTEYPSQPMFRDTFVQLQLQSASASSTDHDETVSAKPSLAHEFDKLRQDLVVVEDKIKTYVNLVALGNCEDADDVLDFLQQCQPRMNTLIEAGLAGKLDEATLETCLTVNDRLIKVLEGNVSADNDSEPKAPALYSLNDTNPDYVSGPFSTIALSEPPPAPHRYHPDMV</sequence>
<evidence type="ECO:0000313" key="2">
    <source>
        <dbReference type="EMBL" id="EQC39084.1"/>
    </source>
</evidence>
<gene>
    <name evidence="2" type="ORF">SDRG_03292</name>
</gene>
<dbReference type="InterPro" id="IPR002014">
    <property type="entry name" value="VHS_dom"/>
</dbReference>
<dbReference type="eggNOG" id="KOG1087">
    <property type="taxonomic scope" value="Eukaryota"/>
</dbReference>
<protein>
    <recommendedName>
        <fullName evidence="1">VHS domain-containing protein</fullName>
    </recommendedName>
</protein>
<dbReference type="GO" id="GO:0035091">
    <property type="term" value="F:phosphatidylinositol binding"/>
    <property type="evidence" value="ECO:0007669"/>
    <property type="project" value="InterPro"/>
</dbReference>
<reference evidence="2 3" key="1">
    <citation type="submission" date="2012-04" db="EMBL/GenBank/DDBJ databases">
        <title>The Genome Sequence of Saprolegnia declina VS20.</title>
        <authorList>
            <consortium name="The Broad Institute Genome Sequencing Platform"/>
            <person name="Russ C."/>
            <person name="Nusbaum C."/>
            <person name="Tyler B."/>
            <person name="van West P."/>
            <person name="Dieguez-Uribeondo J."/>
            <person name="de Bruijn I."/>
            <person name="Tripathy S."/>
            <person name="Jiang R."/>
            <person name="Young S.K."/>
            <person name="Zeng Q."/>
            <person name="Gargeya S."/>
            <person name="Fitzgerald M."/>
            <person name="Haas B."/>
            <person name="Abouelleil A."/>
            <person name="Alvarado L."/>
            <person name="Arachchi H.M."/>
            <person name="Berlin A."/>
            <person name="Chapman S.B."/>
            <person name="Goldberg J."/>
            <person name="Griggs A."/>
            <person name="Gujja S."/>
            <person name="Hansen M."/>
            <person name="Howarth C."/>
            <person name="Imamovic A."/>
            <person name="Larimer J."/>
            <person name="McCowen C."/>
            <person name="Montmayeur A."/>
            <person name="Murphy C."/>
            <person name="Neiman D."/>
            <person name="Pearson M."/>
            <person name="Priest M."/>
            <person name="Roberts A."/>
            <person name="Saif S."/>
            <person name="Shea T."/>
            <person name="Sisk P."/>
            <person name="Sykes S."/>
            <person name="Wortman J."/>
            <person name="Nusbaum C."/>
            <person name="Birren B."/>
        </authorList>
    </citation>
    <scope>NUCLEOTIDE SEQUENCE [LARGE SCALE GENOMIC DNA]</scope>
    <source>
        <strain evidence="2 3">VS20</strain>
    </source>
</reference>
<dbReference type="STRING" id="1156394.T0QLZ6"/>
<dbReference type="OrthoDB" id="2018246at2759"/>
<keyword evidence="3" id="KW-1185">Reference proteome</keyword>
<dbReference type="PROSITE" id="PS50179">
    <property type="entry name" value="VHS"/>
    <property type="match status" value="1"/>
</dbReference>
<dbReference type="PANTHER" id="PTHR46646">
    <property type="entry name" value="TOM1-LIKE PROTEIN 1"/>
    <property type="match status" value="1"/>
</dbReference>
<evidence type="ECO:0000259" key="1">
    <source>
        <dbReference type="PROSITE" id="PS50179"/>
    </source>
</evidence>